<proteinExistence type="predicted"/>
<gene>
    <name evidence="1" type="ORF">OA86_10790</name>
</gene>
<dbReference type="EMBL" id="JSYL01000007">
    <property type="protein sequence ID" value="KIA88509.1"/>
    <property type="molecule type" value="Genomic_DNA"/>
</dbReference>
<accession>A0A0C1FKP3</accession>
<organism evidence="1 2">
    <name type="scientific">Kaistella jeonii</name>
    <dbReference type="NCBI Taxonomy" id="266749"/>
    <lineage>
        <taxon>Bacteria</taxon>
        <taxon>Pseudomonadati</taxon>
        <taxon>Bacteroidota</taxon>
        <taxon>Flavobacteriia</taxon>
        <taxon>Flavobacteriales</taxon>
        <taxon>Weeksellaceae</taxon>
        <taxon>Chryseobacterium group</taxon>
        <taxon>Kaistella</taxon>
    </lineage>
</organism>
<keyword evidence="2" id="KW-1185">Reference proteome</keyword>
<dbReference type="Proteomes" id="UP000031473">
    <property type="component" value="Unassembled WGS sequence"/>
</dbReference>
<protein>
    <submittedName>
        <fullName evidence="1">Uncharacterized protein</fullName>
    </submittedName>
</protein>
<comment type="caution">
    <text evidence="1">The sequence shown here is derived from an EMBL/GenBank/DDBJ whole genome shotgun (WGS) entry which is preliminary data.</text>
</comment>
<evidence type="ECO:0000313" key="1">
    <source>
        <dbReference type="EMBL" id="KIA88509.1"/>
    </source>
</evidence>
<name>A0A0C1FKP3_9FLAO</name>
<dbReference type="AlphaFoldDB" id="A0A0C1FKP3"/>
<reference evidence="1 2" key="1">
    <citation type="submission" date="2014-10" db="EMBL/GenBank/DDBJ databases">
        <title>Kaistella jeonii genome.</title>
        <authorList>
            <person name="Clayton J.T."/>
            <person name="Newman J.D."/>
        </authorList>
    </citation>
    <scope>NUCLEOTIDE SEQUENCE [LARGE SCALE GENOMIC DNA]</scope>
    <source>
        <strain evidence="1 2">DSM 17048</strain>
    </source>
</reference>
<evidence type="ECO:0000313" key="2">
    <source>
        <dbReference type="Proteomes" id="UP000031473"/>
    </source>
</evidence>
<sequence>MPDLGAICVKEKRKFLPTNLFNKQKIKIPFVRRAAKDQIRSETSQSALVEGFFQKKFSFFSKKIPS</sequence>